<name>A0A8B0SUI9_KLEPN</name>
<proteinExistence type="predicted"/>
<dbReference type="EMBL" id="MN956836">
    <property type="protein sequence ID" value="QTX14689.1"/>
    <property type="molecule type" value="Genomic_DNA"/>
</dbReference>
<organism evidence="1">
    <name type="scientific">Klebsiella pneumoniae</name>
    <dbReference type="NCBI Taxonomy" id="573"/>
    <lineage>
        <taxon>Bacteria</taxon>
        <taxon>Pseudomonadati</taxon>
        <taxon>Pseudomonadota</taxon>
        <taxon>Gammaproteobacteria</taxon>
        <taxon>Enterobacterales</taxon>
        <taxon>Enterobacteriaceae</taxon>
        <taxon>Klebsiella/Raoultella group</taxon>
        <taxon>Klebsiella</taxon>
        <taxon>Klebsiella pneumoniae complex</taxon>
    </lineage>
</organism>
<keyword evidence="1" id="KW-0614">Plasmid</keyword>
<protein>
    <submittedName>
        <fullName evidence="1">Uncharacterized protein</fullName>
    </submittedName>
</protein>
<evidence type="ECO:0000313" key="1">
    <source>
        <dbReference type="EMBL" id="QTX14689.1"/>
    </source>
</evidence>
<sequence>MSRRQDKAVSPSGFQTDDRVSHGVKCAILICDSLNPCVER</sequence>
<dbReference type="AlphaFoldDB" id="A0A8B0SUI9"/>
<reference evidence="1" key="1">
    <citation type="submission" date="2020-01" db="EMBL/GenBank/DDBJ databases">
        <authorList>
            <person name="Qin S."/>
        </authorList>
    </citation>
    <scope>NUCLEOTIDE SEQUENCE</scope>
    <source>
        <strain evidence="1">CVir17-16-YZ6g</strain>
        <plasmid evidence="1">p17-15-vir-like</plasmid>
    </source>
</reference>
<accession>A0A8B0SUI9</accession>
<geneLocation type="plasmid" evidence="1">
    <name>p17-15-vir-like</name>
</geneLocation>